<organism evidence="1 2">
    <name type="scientific">Acaulospora colombiana</name>
    <dbReference type="NCBI Taxonomy" id="27376"/>
    <lineage>
        <taxon>Eukaryota</taxon>
        <taxon>Fungi</taxon>
        <taxon>Fungi incertae sedis</taxon>
        <taxon>Mucoromycota</taxon>
        <taxon>Glomeromycotina</taxon>
        <taxon>Glomeromycetes</taxon>
        <taxon>Diversisporales</taxon>
        <taxon>Acaulosporaceae</taxon>
        <taxon>Acaulospora</taxon>
    </lineage>
</organism>
<dbReference type="Proteomes" id="UP000789525">
    <property type="component" value="Unassembled WGS sequence"/>
</dbReference>
<proteinExistence type="predicted"/>
<reference evidence="1" key="1">
    <citation type="submission" date="2021-06" db="EMBL/GenBank/DDBJ databases">
        <authorList>
            <person name="Kallberg Y."/>
            <person name="Tangrot J."/>
            <person name="Rosling A."/>
        </authorList>
    </citation>
    <scope>NUCLEOTIDE SEQUENCE</scope>
    <source>
        <strain evidence="1">CL356</strain>
    </source>
</reference>
<protein>
    <submittedName>
        <fullName evidence="1">4200_t:CDS:1</fullName>
    </submittedName>
</protein>
<evidence type="ECO:0000313" key="1">
    <source>
        <dbReference type="EMBL" id="CAG8780128.1"/>
    </source>
</evidence>
<evidence type="ECO:0000313" key="2">
    <source>
        <dbReference type="Proteomes" id="UP000789525"/>
    </source>
</evidence>
<sequence>AQESSLYTASDAASNKRLSRMSSFAKSFNSEDPSAFGTFSNNDELNSDYSLENAWDALVNNSTDDNKSPARLSNSRLASIPNHFFDGRHNLSELYLDRNSLRDLSEELLKLTKLEILDLSNNCISEIHP</sequence>
<keyword evidence="2" id="KW-1185">Reference proteome</keyword>
<feature type="non-terminal residue" evidence="1">
    <location>
        <position position="1"/>
    </location>
</feature>
<gene>
    <name evidence="1" type="ORF">ACOLOM_LOCUS14284</name>
</gene>
<dbReference type="EMBL" id="CAJVPT010071018">
    <property type="protein sequence ID" value="CAG8780128.1"/>
    <property type="molecule type" value="Genomic_DNA"/>
</dbReference>
<name>A0ACA9R744_9GLOM</name>
<accession>A0ACA9R744</accession>
<comment type="caution">
    <text evidence="1">The sequence shown here is derived from an EMBL/GenBank/DDBJ whole genome shotgun (WGS) entry which is preliminary data.</text>
</comment>
<feature type="non-terminal residue" evidence="1">
    <location>
        <position position="129"/>
    </location>
</feature>